<dbReference type="STRING" id="93625.A0A409WW66"/>
<dbReference type="AlphaFoldDB" id="A0A409WW66"/>
<name>A0A409WW66_PSICY</name>
<gene>
    <name evidence="1" type="ORF">CVT25_009408</name>
</gene>
<dbReference type="OrthoDB" id="2846292at2759"/>
<dbReference type="SUPFAM" id="SSF52047">
    <property type="entry name" value="RNI-like"/>
    <property type="match status" value="1"/>
</dbReference>
<accession>A0A409WW66</accession>
<proteinExistence type="predicted"/>
<dbReference type="InParanoid" id="A0A409WW66"/>
<dbReference type="InterPro" id="IPR032675">
    <property type="entry name" value="LRR_dom_sf"/>
</dbReference>
<comment type="caution">
    <text evidence="1">The sequence shown here is derived from an EMBL/GenBank/DDBJ whole genome shotgun (WGS) entry which is preliminary data.</text>
</comment>
<protein>
    <submittedName>
        <fullName evidence="1">Uncharacterized protein</fullName>
    </submittedName>
</protein>
<dbReference type="Gene3D" id="3.80.10.10">
    <property type="entry name" value="Ribonuclease Inhibitor"/>
    <property type="match status" value="1"/>
</dbReference>
<dbReference type="Proteomes" id="UP000283269">
    <property type="component" value="Unassembled WGS sequence"/>
</dbReference>
<organism evidence="1 2">
    <name type="scientific">Psilocybe cyanescens</name>
    <dbReference type="NCBI Taxonomy" id="93625"/>
    <lineage>
        <taxon>Eukaryota</taxon>
        <taxon>Fungi</taxon>
        <taxon>Dikarya</taxon>
        <taxon>Basidiomycota</taxon>
        <taxon>Agaricomycotina</taxon>
        <taxon>Agaricomycetes</taxon>
        <taxon>Agaricomycetidae</taxon>
        <taxon>Agaricales</taxon>
        <taxon>Agaricineae</taxon>
        <taxon>Strophariaceae</taxon>
        <taxon>Psilocybe</taxon>
    </lineage>
</organism>
<dbReference type="EMBL" id="NHYD01003106">
    <property type="protein sequence ID" value="PPQ82711.1"/>
    <property type="molecule type" value="Genomic_DNA"/>
</dbReference>
<evidence type="ECO:0000313" key="2">
    <source>
        <dbReference type="Proteomes" id="UP000283269"/>
    </source>
</evidence>
<reference evidence="1 2" key="1">
    <citation type="journal article" date="2018" name="Evol. Lett.">
        <title>Horizontal gene cluster transfer increased hallucinogenic mushroom diversity.</title>
        <authorList>
            <person name="Reynolds H.T."/>
            <person name="Vijayakumar V."/>
            <person name="Gluck-Thaler E."/>
            <person name="Korotkin H.B."/>
            <person name="Matheny P.B."/>
            <person name="Slot J.C."/>
        </authorList>
    </citation>
    <scope>NUCLEOTIDE SEQUENCE [LARGE SCALE GENOMIC DNA]</scope>
    <source>
        <strain evidence="1 2">2631</strain>
    </source>
</reference>
<sequence length="486" mass="55606">MVLEHQTGLSDAGYQTQSKRPLSHLPTEIITEIFLNVCDRPILPRTSPNSSRKTSIVYPLFLGKICKEWRRVAWKCPLLWNVIHIPLSLRKYGQQLILLQEWVARSADCPLSIYLEMHDGEGLWRGTDFLRGLFSLLVEHSDRWENIDIFLPKPSKGVLSAACLRVPLLRSASIRALNSVDVPLEFLESSPSLRSLELKRISPKGVDCQNLTRLVASFVSTADLVYTLQAAPNLQYCELGNTYGTPDSHPILHFSLPFLRVLKLRNCHSSALLPHFGIAPQLEDLEISEWNDHLDLDAMSTFLGRTQSSLQSFTIATGDSLNRDDLRDLLKELDTVTSLEIQYLYVRDDTQVFRPFLKMFDSEESQVSKDEPLCEDTNVTDLTVEHTKSSTFLPSLRELRYQLPLNTEETDLEKLVTVVIKRWNDGIPMREYKRDRSRERFARLETLRFDPSISTSQILDPLRKEMEEGLKIIFDLPFVDSGGEDS</sequence>
<keyword evidence="2" id="KW-1185">Reference proteome</keyword>
<evidence type="ECO:0000313" key="1">
    <source>
        <dbReference type="EMBL" id="PPQ82711.1"/>
    </source>
</evidence>